<dbReference type="EC" id="3.1.1.-" evidence="3"/>
<protein>
    <recommendedName>
        <fullName evidence="3">Carboxylic ester hydrolase</fullName>
        <ecNumber evidence="3">3.1.1.-</ecNumber>
    </recommendedName>
</protein>
<dbReference type="Pfam" id="PF00135">
    <property type="entry name" value="COesterase"/>
    <property type="match status" value="1"/>
</dbReference>
<sequence>MIVETAAGRVRGVPDGPLTAFRGIPYASAVRFTAPEPVRPWPGVRDAAVPGPAAPQPPSRLERVMGGFQIPQSEECLTLNVWAPPGEGHPVLVFVHGGGFTSGSGGLDWYSGAELAAQGDLVVVTLNYRLGVLGFLRLPGVSEGNLGLLDQLAALRWIRDNISAFGGDPGNVTVAGQSAGAQSILALLSGEHARGLFGRAILQSTPAGMLPAPPAEAERTGLLLLDELGIEPGRAARLADVPAADLLAAQGAVARRTAVPLSAVPPFQLVADGDLVAADPVAEVGRRAADGVRLLMGTTRDEAAAFHALDDRVAALGPDELARIAARWFGDSGRAAPNGRTTTRIAVDMATEQMFREPAIRLARSLIDNGAAPWLYQFDWHPPHSPYGACHCIELPFVLGTAAAWRDAPMLDGAPPAGLVREVRRSWTGFVRQGDPGWEVGTTYHFTGPPSLPPHQG</sequence>
<evidence type="ECO:0000313" key="6">
    <source>
        <dbReference type="Proteomes" id="UP000614047"/>
    </source>
</evidence>
<dbReference type="PANTHER" id="PTHR11559">
    <property type="entry name" value="CARBOXYLESTERASE"/>
    <property type="match status" value="1"/>
</dbReference>
<dbReference type="PRINTS" id="PR00878">
    <property type="entry name" value="CHOLNESTRASE"/>
</dbReference>
<name>A0A931GMI2_9ACTN</name>
<accession>A0A931GMI2</accession>
<comment type="similarity">
    <text evidence="1 3">Belongs to the type-B carboxylesterase/lipase family.</text>
</comment>
<keyword evidence="2 3" id="KW-0378">Hydrolase</keyword>
<dbReference type="GO" id="GO:0004104">
    <property type="term" value="F:cholinesterase activity"/>
    <property type="evidence" value="ECO:0007669"/>
    <property type="project" value="InterPro"/>
</dbReference>
<gene>
    <name evidence="5" type="ORF">IW256_006143</name>
</gene>
<dbReference type="AlphaFoldDB" id="A0A931GMI2"/>
<evidence type="ECO:0000256" key="2">
    <source>
        <dbReference type="ARBA" id="ARBA00022801"/>
    </source>
</evidence>
<evidence type="ECO:0000313" key="5">
    <source>
        <dbReference type="EMBL" id="MBG6092030.1"/>
    </source>
</evidence>
<dbReference type="EMBL" id="JADOUA010000001">
    <property type="protein sequence ID" value="MBG6092030.1"/>
    <property type="molecule type" value="Genomic_DNA"/>
</dbReference>
<organism evidence="5 6">
    <name type="scientific">Actinomadura viridis</name>
    <dbReference type="NCBI Taxonomy" id="58110"/>
    <lineage>
        <taxon>Bacteria</taxon>
        <taxon>Bacillati</taxon>
        <taxon>Actinomycetota</taxon>
        <taxon>Actinomycetes</taxon>
        <taxon>Streptosporangiales</taxon>
        <taxon>Thermomonosporaceae</taxon>
        <taxon>Actinomadura</taxon>
    </lineage>
</organism>
<dbReference type="Proteomes" id="UP000614047">
    <property type="component" value="Unassembled WGS sequence"/>
</dbReference>
<dbReference type="InterPro" id="IPR002018">
    <property type="entry name" value="CarbesteraseB"/>
</dbReference>
<comment type="caution">
    <text evidence="5">The sequence shown here is derived from an EMBL/GenBank/DDBJ whole genome shotgun (WGS) entry which is preliminary data.</text>
</comment>
<evidence type="ECO:0000256" key="3">
    <source>
        <dbReference type="RuleBase" id="RU361235"/>
    </source>
</evidence>
<feature type="domain" description="Carboxylesterase type B" evidence="4">
    <location>
        <begin position="2"/>
        <end position="437"/>
    </location>
</feature>
<keyword evidence="6" id="KW-1185">Reference proteome</keyword>
<proteinExistence type="inferred from homology"/>
<reference evidence="5" key="1">
    <citation type="submission" date="2020-11" db="EMBL/GenBank/DDBJ databases">
        <title>Sequencing the genomes of 1000 actinobacteria strains.</title>
        <authorList>
            <person name="Klenk H.-P."/>
        </authorList>
    </citation>
    <scope>NUCLEOTIDE SEQUENCE</scope>
    <source>
        <strain evidence="5">DSM 43175</strain>
    </source>
</reference>
<dbReference type="SUPFAM" id="SSF53474">
    <property type="entry name" value="alpha/beta-Hydrolases"/>
    <property type="match status" value="1"/>
</dbReference>
<dbReference type="InterPro" id="IPR050309">
    <property type="entry name" value="Type-B_Carboxylest/Lipase"/>
</dbReference>
<dbReference type="InterPro" id="IPR000997">
    <property type="entry name" value="Cholinesterase"/>
</dbReference>
<dbReference type="PROSITE" id="PS00122">
    <property type="entry name" value="CARBOXYLESTERASE_B_1"/>
    <property type="match status" value="1"/>
</dbReference>
<dbReference type="InterPro" id="IPR029058">
    <property type="entry name" value="AB_hydrolase_fold"/>
</dbReference>
<dbReference type="Gene3D" id="3.40.50.1820">
    <property type="entry name" value="alpha/beta hydrolase"/>
    <property type="match status" value="1"/>
</dbReference>
<dbReference type="InterPro" id="IPR019826">
    <property type="entry name" value="Carboxylesterase_B_AS"/>
</dbReference>
<evidence type="ECO:0000259" key="4">
    <source>
        <dbReference type="Pfam" id="PF00135"/>
    </source>
</evidence>
<dbReference type="RefSeq" id="WP_197014273.1">
    <property type="nucleotide sequence ID" value="NZ_BAABES010000002.1"/>
</dbReference>
<evidence type="ECO:0000256" key="1">
    <source>
        <dbReference type="ARBA" id="ARBA00005964"/>
    </source>
</evidence>